<evidence type="ECO:0008006" key="4">
    <source>
        <dbReference type="Google" id="ProtNLM"/>
    </source>
</evidence>
<name>A0A371F073_MUCPR</name>
<dbReference type="PANTHER" id="PTHR33067:SF15">
    <property type="entry name" value="RNA-DIRECTED DNA POLYMERASE"/>
    <property type="match status" value="1"/>
</dbReference>
<feature type="region of interest" description="Disordered" evidence="1">
    <location>
        <begin position="1"/>
        <end position="63"/>
    </location>
</feature>
<dbReference type="Proteomes" id="UP000257109">
    <property type="component" value="Unassembled WGS sequence"/>
</dbReference>
<dbReference type="AlphaFoldDB" id="A0A371F073"/>
<evidence type="ECO:0000256" key="1">
    <source>
        <dbReference type="SAM" id="MobiDB-lite"/>
    </source>
</evidence>
<evidence type="ECO:0000313" key="2">
    <source>
        <dbReference type="EMBL" id="RDX71692.1"/>
    </source>
</evidence>
<dbReference type="Gene3D" id="2.40.70.10">
    <property type="entry name" value="Acid Proteases"/>
    <property type="match status" value="1"/>
</dbReference>
<dbReference type="InterPro" id="IPR021109">
    <property type="entry name" value="Peptidase_aspartic_dom_sf"/>
</dbReference>
<protein>
    <recommendedName>
        <fullName evidence="4">Aspartic peptidase DDI1-type domain-containing protein</fullName>
    </recommendedName>
</protein>
<feature type="non-terminal residue" evidence="2">
    <location>
        <position position="1"/>
    </location>
</feature>
<organism evidence="2 3">
    <name type="scientific">Mucuna pruriens</name>
    <name type="common">Velvet bean</name>
    <name type="synonym">Dolichos pruriens</name>
    <dbReference type="NCBI Taxonomy" id="157652"/>
    <lineage>
        <taxon>Eukaryota</taxon>
        <taxon>Viridiplantae</taxon>
        <taxon>Streptophyta</taxon>
        <taxon>Embryophyta</taxon>
        <taxon>Tracheophyta</taxon>
        <taxon>Spermatophyta</taxon>
        <taxon>Magnoliopsida</taxon>
        <taxon>eudicotyledons</taxon>
        <taxon>Gunneridae</taxon>
        <taxon>Pentapetalae</taxon>
        <taxon>rosids</taxon>
        <taxon>fabids</taxon>
        <taxon>Fabales</taxon>
        <taxon>Fabaceae</taxon>
        <taxon>Papilionoideae</taxon>
        <taxon>50 kb inversion clade</taxon>
        <taxon>NPAAA clade</taxon>
        <taxon>indigoferoid/millettioid clade</taxon>
        <taxon>Phaseoleae</taxon>
        <taxon>Mucuna</taxon>
    </lineage>
</organism>
<dbReference type="OrthoDB" id="778454at2759"/>
<dbReference type="EMBL" id="QJKJ01011240">
    <property type="protein sequence ID" value="RDX71692.1"/>
    <property type="molecule type" value="Genomic_DNA"/>
</dbReference>
<feature type="compositionally biased region" description="Polar residues" evidence="1">
    <location>
        <begin position="1"/>
        <end position="23"/>
    </location>
</feature>
<gene>
    <name evidence="2" type="ORF">CR513_48927</name>
</gene>
<evidence type="ECO:0000313" key="3">
    <source>
        <dbReference type="Proteomes" id="UP000257109"/>
    </source>
</evidence>
<comment type="caution">
    <text evidence="2">The sequence shown here is derived from an EMBL/GenBank/DDBJ whole genome shotgun (WGS) entry which is preliminary data.</text>
</comment>
<accession>A0A371F073</accession>
<proteinExistence type="predicted"/>
<dbReference type="CDD" id="cd00303">
    <property type="entry name" value="retropepsin_like"/>
    <property type="match status" value="1"/>
</dbReference>
<reference evidence="2" key="1">
    <citation type="submission" date="2018-05" db="EMBL/GenBank/DDBJ databases">
        <title>Draft genome of Mucuna pruriens seed.</title>
        <authorList>
            <person name="Nnadi N.E."/>
            <person name="Vos R."/>
            <person name="Hasami M.H."/>
            <person name="Devisetty U.K."/>
            <person name="Aguiy J.C."/>
        </authorList>
    </citation>
    <scope>NUCLEOTIDE SEQUENCE [LARGE SCALE GENOMIC DNA]</scope>
    <source>
        <strain evidence="2">JCA_2017</strain>
    </source>
</reference>
<keyword evidence="3" id="KW-1185">Reference proteome</keyword>
<dbReference type="PANTHER" id="PTHR33067">
    <property type="entry name" value="RNA-DIRECTED DNA POLYMERASE-RELATED"/>
    <property type="match status" value="1"/>
</dbReference>
<sequence>MKQLVTNNLKFQQSSAGSSNFPSQPVPNPRGNASVKLPRPITADSRPNANPQSRPKRAVPLPFPSRTVSARKLESDEELLKMFRKVETNIPFLDAIKQVPKYAKFLKELKIKGSREIGGVVLALTKTDGLTTGTLRALPQKCRDPRIFSVPCTIGDCTFVDTMLDLGASINVMPASIYRSLNFGDLEPTGMTIQLANRSIIQPVGVLEDVLIQVNELIFPTDFYVLDMEEETFEKDPP</sequence>